<dbReference type="InterPro" id="IPR050697">
    <property type="entry name" value="Adenylyl/Guanylyl_Cyclase_3/4"/>
</dbReference>
<dbReference type="KEGG" id="goq:ACH46_06630"/>
<dbReference type="GO" id="GO:0004016">
    <property type="term" value="F:adenylate cyclase activity"/>
    <property type="evidence" value="ECO:0007669"/>
    <property type="project" value="UniProtKB-ARBA"/>
</dbReference>
<dbReference type="GO" id="GO:0035556">
    <property type="term" value="P:intracellular signal transduction"/>
    <property type="evidence" value="ECO:0007669"/>
    <property type="project" value="InterPro"/>
</dbReference>
<evidence type="ECO:0000256" key="1">
    <source>
        <dbReference type="ARBA" id="ARBA00005381"/>
    </source>
</evidence>
<dbReference type="EMBL" id="CP011853">
    <property type="protein sequence ID" value="ALG86666.1"/>
    <property type="molecule type" value="Genomic_DNA"/>
</dbReference>
<evidence type="ECO:0000259" key="2">
    <source>
        <dbReference type="PROSITE" id="PS50125"/>
    </source>
</evidence>
<dbReference type="PANTHER" id="PTHR43081:SF1">
    <property type="entry name" value="ADENYLATE CYCLASE, TERMINAL-DIFFERENTIATION SPECIFIC"/>
    <property type="match status" value="1"/>
</dbReference>
<dbReference type="GO" id="GO:0009190">
    <property type="term" value="P:cyclic nucleotide biosynthetic process"/>
    <property type="evidence" value="ECO:0007669"/>
    <property type="project" value="InterPro"/>
</dbReference>
<gene>
    <name evidence="3" type="ORF">ACH46_06630</name>
</gene>
<reference evidence="3 4" key="2">
    <citation type="journal article" date="2017" name="Int. J. Syst. Evol. Microbiol.">
        <title>Gordonia phthalatica sp. nov., a di-n-butyl phthalate-degrading bacterium isolated from activated sludge.</title>
        <authorList>
            <person name="Jin D."/>
            <person name="Kong X."/>
            <person name="Jia M."/>
            <person name="Yu X."/>
            <person name="Wang X."/>
            <person name="Zhuang X."/>
            <person name="Deng Y."/>
            <person name="Bai Z."/>
        </authorList>
    </citation>
    <scope>NUCLEOTIDE SEQUENCE [LARGE SCALE GENOMIC DNA]</scope>
    <source>
        <strain evidence="3 4">QH-11</strain>
    </source>
</reference>
<name>A0A0N9MU04_9ACTN</name>
<feature type="domain" description="Guanylate cyclase" evidence="2">
    <location>
        <begin position="169"/>
        <end position="279"/>
    </location>
</feature>
<proteinExistence type="inferred from homology"/>
<dbReference type="Pfam" id="PF00211">
    <property type="entry name" value="Guanylate_cyc"/>
    <property type="match status" value="1"/>
</dbReference>
<dbReference type="PROSITE" id="PS50125">
    <property type="entry name" value="GUANYLATE_CYCLASE_2"/>
    <property type="match status" value="1"/>
</dbReference>
<accession>A0A0N9MU04</accession>
<reference evidence="4" key="1">
    <citation type="submission" date="2015-06" db="EMBL/GenBank/DDBJ databases">
        <title>Complete genome sequence and metabolic analysis of phthalate degradation pathway in Gordonia sp. QH-11.</title>
        <authorList>
            <person name="Jin D."/>
            <person name="Kong X."/>
            <person name="Bai Z."/>
        </authorList>
    </citation>
    <scope>NUCLEOTIDE SEQUENCE [LARGE SCALE GENOMIC DNA]</scope>
    <source>
        <strain evidence="4">QH-11</strain>
    </source>
</reference>
<dbReference type="Gene3D" id="3.30.70.1230">
    <property type="entry name" value="Nucleotide cyclase"/>
    <property type="match status" value="1"/>
</dbReference>
<keyword evidence="4" id="KW-1185">Reference proteome</keyword>
<dbReference type="SUPFAM" id="SSF55073">
    <property type="entry name" value="Nucleotide cyclase"/>
    <property type="match status" value="1"/>
</dbReference>
<dbReference type="PATRIC" id="fig|1136941.3.peg.1358"/>
<dbReference type="Proteomes" id="UP000063789">
    <property type="component" value="Chromosome"/>
</dbReference>
<dbReference type="AlphaFoldDB" id="A0A0N9MU04"/>
<evidence type="ECO:0000313" key="4">
    <source>
        <dbReference type="Proteomes" id="UP000063789"/>
    </source>
</evidence>
<protein>
    <recommendedName>
        <fullName evidence="2">Guanylate cyclase domain-containing protein</fullName>
    </recommendedName>
</protein>
<comment type="similarity">
    <text evidence="1">Belongs to the adenylyl cyclase class-3 family.</text>
</comment>
<dbReference type="OrthoDB" id="310836at2"/>
<dbReference type="SMART" id="SM00044">
    <property type="entry name" value="CYCc"/>
    <property type="match status" value="1"/>
</dbReference>
<dbReference type="CDD" id="cd07302">
    <property type="entry name" value="CHD"/>
    <property type="match status" value="1"/>
</dbReference>
<dbReference type="PANTHER" id="PTHR43081">
    <property type="entry name" value="ADENYLATE CYCLASE, TERMINAL-DIFFERENTIATION SPECIFIC-RELATED"/>
    <property type="match status" value="1"/>
</dbReference>
<sequence>MEAAPRPREVSAELSQGLENLLLGEAPTLTRNDVVEQAGIDLGTASALWRLLGFPTVPEEAVAFTPMDVEALRASAELMRLGIVSIESQAALVRTLARSFARLAEWQTRLLAEIRIQNDATDAEHLALVEQALPKIEAFQDYVWRRHLASASAGLMTSEASAASGELLAIGFVDIVGYTSQSKKLDQGELIAWIESFEAAVTEVVVDHGGQVIKTIGDEALFVTTDPRSAAEIALVLTARGRDENDEFPAVRAGIAYGNVVRRLGDVFGPTVNIASRLTSVARPGTVVADRGVHEVLCRDHAPEETRADDLVLRRIPNVSVKGYGKFDCWVVRRAKG</sequence>
<dbReference type="STRING" id="1136941.ACH46_06630"/>
<evidence type="ECO:0000313" key="3">
    <source>
        <dbReference type="EMBL" id="ALG86666.1"/>
    </source>
</evidence>
<organism evidence="3 4">
    <name type="scientific">Gordonia phthalatica</name>
    <dbReference type="NCBI Taxonomy" id="1136941"/>
    <lineage>
        <taxon>Bacteria</taxon>
        <taxon>Bacillati</taxon>
        <taxon>Actinomycetota</taxon>
        <taxon>Actinomycetes</taxon>
        <taxon>Mycobacteriales</taxon>
        <taxon>Gordoniaceae</taxon>
        <taxon>Gordonia</taxon>
    </lineage>
</organism>
<dbReference type="InterPro" id="IPR001054">
    <property type="entry name" value="A/G_cyclase"/>
</dbReference>
<dbReference type="InterPro" id="IPR029787">
    <property type="entry name" value="Nucleotide_cyclase"/>
</dbReference>